<name>A0A2P2NGW6_RHIMU</name>
<proteinExistence type="predicted"/>
<reference evidence="1" key="1">
    <citation type="submission" date="2018-02" db="EMBL/GenBank/DDBJ databases">
        <title>Rhizophora mucronata_Transcriptome.</title>
        <authorList>
            <person name="Meera S.P."/>
            <person name="Sreeshan A."/>
            <person name="Augustine A."/>
        </authorList>
    </citation>
    <scope>NUCLEOTIDE SEQUENCE</scope>
    <source>
        <tissue evidence="1">Leaf</tissue>
    </source>
</reference>
<organism evidence="1">
    <name type="scientific">Rhizophora mucronata</name>
    <name type="common">Asiatic mangrove</name>
    <dbReference type="NCBI Taxonomy" id="61149"/>
    <lineage>
        <taxon>Eukaryota</taxon>
        <taxon>Viridiplantae</taxon>
        <taxon>Streptophyta</taxon>
        <taxon>Embryophyta</taxon>
        <taxon>Tracheophyta</taxon>
        <taxon>Spermatophyta</taxon>
        <taxon>Magnoliopsida</taxon>
        <taxon>eudicotyledons</taxon>
        <taxon>Gunneridae</taxon>
        <taxon>Pentapetalae</taxon>
        <taxon>rosids</taxon>
        <taxon>fabids</taxon>
        <taxon>Malpighiales</taxon>
        <taxon>Rhizophoraceae</taxon>
        <taxon>Rhizophora</taxon>
    </lineage>
</organism>
<protein>
    <submittedName>
        <fullName evidence="1">Uncharacterized protein</fullName>
    </submittedName>
</protein>
<accession>A0A2P2NGW6</accession>
<dbReference type="AlphaFoldDB" id="A0A2P2NGW6"/>
<sequence length="33" mass="3909">MEPFYYCGQPSQLCVNGENICWSFKEICMMVQE</sequence>
<dbReference type="EMBL" id="GGEC01061241">
    <property type="protein sequence ID" value="MBX41725.1"/>
    <property type="molecule type" value="Transcribed_RNA"/>
</dbReference>
<evidence type="ECO:0000313" key="1">
    <source>
        <dbReference type="EMBL" id="MBX41725.1"/>
    </source>
</evidence>